<sequence>MLYTYFAALVVAVYEYFLTLGDEISLVWSTQWSFTKVLFLVNRYLLFVDGPLLVQANFYHSDLISCITKYRVAMYIFTVGVTIPGVLLAVRTYAIWRSKRVVLYILIFLQIGFLVGGLVVAHEALQIHLVIAVLTIIQQRRAADDLPQVSPLVKTLYRDGLVFYLAMLAFSVANLCVMQTAPSALFRLLHLPLRVLHSVLCTRMLLNLRKSVMGKQETAFTALSMQVAAQNDQNMELPS</sequence>
<feature type="transmembrane region" description="Helical" evidence="1">
    <location>
        <begin position="6"/>
        <end position="28"/>
    </location>
</feature>
<keyword evidence="4" id="KW-1185">Reference proteome</keyword>
<evidence type="ECO:0000313" key="4">
    <source>
        <dbReference type="Proteomes" id="UP000250043"/>
    </source>
</evidence>
<evidence type="ECO:0000259" key="2">
    <source>
        <dbReference type="Pfam" id="PF20151"/>
    </source>
</evidence>
<accession>A0A8E2DGN3</accession>
<feature type="transmembrane region" description="Helical" evidence="1">
    <location>
        <begin position="72"/>
        <end position="90"/>
    </location>
</feature>
<dbReference type="Pfam" id="PF20151">
    <property type="entry name" value="DUF6533"/>
    <property type="match status" value="1"/>
</dbReference>
<feature type="transmembrane region" description="Helical" evidence="1">
    <location>
        <begin position="40"/>
        <end position="60"/>
    </location>
</feature>
<feature type="transmembrane region" description="Helical" evidence="1">
    <location>
        <begin position="102"/>
        <end position="121"/>
    </location>
</feature>
<proteinExistence type="predicted"/>
<dbReference type="AlphaFoldDB" id="A0A8E2DGN3"/>
<evidence type="ECO:0000313" key="3">
    <source>
        <dbReference type="EMBL" id="OCH84999.1"/>
    </source>
</evidence>
<dbReference type="EMBL" id="KV722616">
    <property type="protein sequence ID" value="OCH84999.1"/>
    <property type="molecule type" value="Genomic_DNA"/>
</dbReference>
<feature type="transmembrane region" description="Helical" evidence="1">
    <location>
        <begin position="161"/>
        <end position="186"/>
    </location>
</feature>
<gene>
    <name evidence="3" type="ORF">OBBRIDRAFT_347294</name>
</gene>
<dbReference type="Proteomes" id="UP000250043">
    <property type="component" value="Unassembled WGS sequence"/>
</dbReference>
<dbReference type="OrthoDB" id="3350812at2759"/>
<dbReference type="InterPro" id="IPR045340">
    <property type="entry name" value="DUF6533"/>
</dbReference>
<keyword evidence="1" id="KW-1133">Transmembrane helix</keyword>
<name>A0A8E2DGN3_9APHY</name>
<reference evidence="3 4" key="1">
    <citation type="submission" date="2016-07" db="EMBL/GenBank/DDBJ databases">
        <title>Draft genome of the white-rot fungus Obba rivulosa 3A-2.</title>
        <authorList>
            <consortium name="DOE Joint Genome Institute"/>
            <person name="Miettinen O."/>
            <person name="Riley R."/>
            <person name="Acob R."/>
            <person name="Barry K."/>
            <person name="Cullen D."/>
            <person name="De Vries R."/>
            <person name="Hainaut M."/>
            <person name="Hatakka A."/>
            <person name="Henrissat B."/>
            <person name="Hilden K."/>
            <person name="Kuo R."/>
            <person name="Labutti K."/>
            <person name="Lipzen A."/>
            <person name="Makela M.R."/>
            <person name="Sandor L."/>
            <person name="Spatafora J.W."/>
            <person name="Grigoriev I.V."/>
            <person name="Hibbett D.S."/>
        </authorList>
    </citation>
    <scope>NUCLEOTIDE SEQUENCE [LARGE SCALE GENOMIC DNA]</scope>
    <source>
        <strain evidence="3 4">3A-2</strain>
    </source>
</reference>
<protein>
    <recommendedName>
        <fullName evidence="2">DUF6533 domain-containing protein</fullName>
    </recommendedName>
</protein>
<feature type="domain" description="DUF6533" evidence="2">
    <location>
        <begin position="3"/>
        <end position="47"/>
    </location>
</feature>
<keyword evidence="1" id="KW-0472">Membrane</keyword>
<keyword evidence="1" id="KW-0812">Transmembrane</keyword>
<evidence type="ECO:0000256" key="1">
    <source>
        <dbReference type="SAM" id="Phobius"/>
    </source>
</evidence>
<organism evidence="3 4">
    <name type="scientific">Obba rivulosa</name>
    <dbReference type="NCBI Taxonomy" id="1052685"/>
    <lineage>
        <taxon>Eukaryota</taxon>
        <taxon>Fungi</taxon>
        <taxon>Dikarya</taxon>
        <taxon>Basidiomycota</taxon>
        <taxon>Agaricomycotina</taxon>
        <taxon>Agaricomycetes</taxon>
        <taxon>Polyporales</taxon>
        <taxon>Gelatoporiaceae</taxon>
        <taxon>Obba</taxon>
    </lineage>
</organism>